<dbReference type="AlphaFoldDB" id="A0A183CQC6"/>
<protein>
    <submittedName>
        <fullName evidence="2">Apple domain-containing protein</fullName>
    </submittedName>
</protein>
<proteinExistence type="predicted"/>
<name>A0A183CQC6_GLOPA</name>
<accession>A0A183CQC6</accession>
<organism evidence="1 2">
    <name type="scientific">Globodera pallida</name>
    <name type="common">Potato cyst nematode worm</name>
    <name type="synonym">Heterodera pallida</name>
    <dbReference type="NCBI Taxonomy" id="36090"/>
    <lineage>
        <taxon>Eukaryota</taxon>
        <taxon>Metazoa</taxon>
        <taxon>Ecdysozoa</taxon>
        <taxon>Nematoda</taxon>
        <taxon>Chromadorea</taxon>
        <taxon>Rhabditida</taxon>
        <taxon>Tylenchina</taxon>
        <taxon>Tylenchomorpha</taxon>
        <taxon>Tylenchoidea</taxon>
        <taxon>Heteroderidae</taxon>
        <taxon>Heteroderinae</taxon>
        <taxon>Globodera</taxon>
    </lineage>
</organism>
<reference evidence="1" key="1">
    <citation type="submission" date="2014-05" db="EMBL/GenBank/DDBJ databases">
        <title>The genome and life-stage specific transcriptomes of Globodera pallida elucidate key aspects of plant parasitism by a cyst nematode.</title>
        <authorList>
            <person name="Cotton J.A."/>
            <person name="Lilley C.J."/>
            <person name="Jones L.M."/>
            <person name="Kikuchi T."/>
            <person name="Reid A.J."/>
            <person name="Thorpe P."/>
            <person name="Tsai I.J."/>
            <person name="Beasley H."/>
            <person name="Blok V."/>
            <person name="Cock P.J.A."/>
            <person name="Van den Akker S.E."/>
            <person name="Holroyd N."/>
            <person name="Hunt M."/>
            <person name="Mantelin S."/>
            <person name="Naghra H."/>
            <person name="Pain A."/>
            <person name="Palomares-Rius J.E."/>
            <person name="Zarowiecki M."/>
            <person name="Berriman M."/>
            <person name="Jones J.T."/>
            <person name="Urwin P.E."/>
        </authorList>
    </citation>
    <scope>NUCLEOTIDE SEQUENCE [LARGE SCALE GENOMIC DNA]</scope>
    <source>
        <strain evidence="1">Lindley</strain>
    </source>
</reference>
<evidence type="ECO:0000313" key="1">
    <source>
        <dbReference type="Proteomes" id="UP000050741"/>
    </source>
</evidence>
<keyword evidence="1" id="KW-1185">Reference proteome</keyword>
<reference evidence="2" key="2">
    <citation type="submission" date="2016-06" db="UniProtKB">
        <authorList>
            <consortium name="WormBaseParasite"/>
        </authorList>
    </citation>
    <scope>IDENTIFICATION</scope>
</reference>
<dbReference type="WBParaSite" id="GPLIN_001508400">
    <property type="protein sequence ID" value="GPLIN_001508400"/>
    <property type="gene ID" value="GPLIN_001508400"/>
</dbReference>
<dbReference type="Proteomes" id="UP000050741">
    <property type="component" value="Unassembled WGS sequence"/>
</dbReference>
<evidence type="ECO:0000313" key="2">
    <source>
        <dbReference type="WBParaSite" id="GPLIN_001508400"/>
    </source>
</evidence>
<sequence length="135" mass="15519">MSPESRRVRCPKTFNGDIQQFGPKGSQLIQGKSSDNDQFACTRDGFGLFGKVSWLNDGKAEQKGQWPSKWAKWLSVEVNAPTVADCVRQCYEYRFCYSILYEFKSRGTFPKRKQCRMFLHAADTCRGMQLTPISR</sequence>